<organism evidence="2 3">
    <name type="scientific">Ramazzottius varieornatus</name>
    <name type="common">Water bear</name>
    <name type="synonym">Tardigrade</name>
    <dbReference type="NCBI Taxonomy" id="947166"/>
    <lineage>
        <taxon>Eukaryota</taxon>
        <taxon>Metazoa</taxon>
        <taxon>Ecdysozoa</taxon>
        <taxon>Tardigrada</taxon>
        <taxon>Eutardigrada</taxon>
        <taxon>Parachela</taxon>
        <taxon>Hypsibioidea</taxon>
        <taxon>Ramazzottiidae</taxon>
        <taxon>Ramazzottius</taxon>
    </lineage>
</organism>
<name>A0A1D1UL89_RAMVA</name>
<keyword evidence="3" id="KW-1185">Reference proteome</keyword>
<evidence type="ECO:0000313" key="2">
    <source>
        <dbReference type="EMBL" id="GAU90486.1"/>
    </source>
</evidence>
<sequence>MLPCTEHCIHQLATLLLEEPDPQWKLISEDEVREALNCMDSKKDSKKCCSAGYFPDLWKTQYVTAVPKSSKDPTSVSSWRPISILHPISKCFEKVIGKRLRNFLEGRNAFGSNQFGFREGHSTELASLLITQFWADVNHSKVEIDAVFLDCTKAFDRVDPKVMLQKLEMFGVPTQCRRLVESYLSNRRQVVTVNGKSSDVLPVTSGVPQGSVLGPILFIALMSDTNTAVSPGTCLSLFADDILVSRPQETASDHSIFQPDLDNIAA</sequence>
<dbReference type="PROSITE" id="PS50878">
    <property type="entry name" value="RT_POL"/>
    <property type="match status" value="1"/>
</dbReference>
<dbReference type="EMBL" id="BDGG01000001">
    <property type="protein sequence ID" value="GAU90486.1"/>
    <property type="molecule type" value="Genomic_DNA"/>
</dbReference>
<reference evidence="2 3" key="1">
    <citation type="journal article" date="2016" name="Nat. Commun.">
        <title>Extremotolerant tardigrade genome and improved radiotolerance of human cultured cells by tardigrade-unique protein.</title>
        <authorList>
            <person name="Hashimoto T."/>
            <person name="Horikawa D.D."/>
            <person name="Saito Y."/>
            <person name="Kuwahara H."/>
            <person name="Kozuka-Hata H."/>
            <person name="Shin-I T."/>
            <person name="Minakuchi Y."/>
            <person name="Ohishi K."/>
            <person name="Motoyama A."/>
            <person name="Aizu T."/>
            <person name="Enomoto A."/>
            <person name="Kondo K."/>
            <person name="Tanaka S."/>
            <person name="Hara Y."/>
            <person name="Koshikawa S."/>
            <person name="Sagara H."/>
            <person name="Miura T."/>
            <person name="Yokobori S."/>
            <person name="Miyagawa K."/>
            <person name="Suzuki Y."/>
            <person name="Kubo T."/>
            <person name="Oyama M."/>
            <person name="Kohara Y."/>
            <person name="Fujiyama A."/>
            <person name="Arakawa K."/>
            <person name="Katayama T."/>
            <person name="Toyoda A."/>
            <person name="Kunieda T."/>
        </authorList>
    </citation>
    <scope>NUCLEOTIDE SEQUENCE [LARGE SCALE GENOMIC DNA]</scope>
    <source>
        <strain evidence="2 3">YOKOZUNA-1</strain>
    </source>
</reference>
<accession>A0A1D1UL89</accession>
<feature type="domain" description="Reverse transcriptase" evidence="1">
    <location>
        <begin position="47"/>
        <end position="266"/>
    </location>
</feature>
<dbReference type="AlphaFoldDB" id="A0A1D1UL89"/>
<dbReference type="PANTHER" id="PTHR19446">
    <property type="entry name" value="REVERSE TRANSCRIPTASES"/>
    <property type="match status" value="1"/>
</dbReference>
<proteinExistence type="predicted"/>
<comment type="caution">
    <text evidence="2">The sequence shown here is derived from an EMBL/GenBank/DDBJ whole genome shotgun (WGS) entry which is preliminary data.</text>
</comment>
<dbReference type="OrthoDB" id="8052608at2759"/>
<dbReference type="STRING" id="947166.A0A1D1UL89"/>
<protein>
    <recommendedName>
        <fullName evidence="1">Reverse transcriptase domain-containing protein</fullName>
    </recommendedName>
</protein>
<evidence type="ECO:0000259" key="1">
    <source>
        <dbReference type="PROSITE" id="PS50878"/>
    </source>
</evidence>
<gene>
    <name evidence="2" type="primary">RvY_02893-1</name>
    <name evidence="2" type="synonym">RvY_02893.1</name>
    <name evidence="2" type="ORF">RvY_02893</name>
</gene>
<dbReference type="CDD" id="cd01650">
    <property type="entry name" value="RT_nLTR_like"/>
    <property type="match status" value="1"/>
</dbReference>
<evidence type="ECO:0000313" key="3">
    <source>
        <dbReference type="Proteomes" id="UP000186922"/>
    </source>
</evidence>
<dbReference type="Proteomes" id="UP000186922">
    <property type="component" value="Unassembled WGS sequence"/>
</dbReference>
<dbReference type="Pfam" id="PF00078">
    <property type="entry name" value="RVT_1"/>
    <property type="match status" value="1"/>
</dbReference>
<dbReference type="SUPFAM" id="SSF56672">
    <property type="entry name" value="DNA/RNA polymerases"/>
    <property type="match status" value="1"/>
</dbReference>
<dbReference type="InterPro" id="IPR000477">
    <property type="entry name" value="RT_dom"/>
</dbReference>
<dbReference type="InterPro" id="IPR043502">
    <property type="entry name" value="DNA/RNA_pol_sf"/>
</dbReference>